<comment type="function">
    <text evidence="1 13">Transfers the gamma-phosphate of ATP to the 4'-position of a tetraacyldisaccharide 1-phosphate intermediate (termed DS-1-P) to form tetraacyldisaccharide 1,4'-bis-phosphate (lipid IVA).</text>
</comment>
<dbReference type="RefSeq" id="WP_205087874.1">
    <property type="nucleotide sequence ID" value="NZ_JACJLA010000009.1"/>
</dbReference>
<comment type="caution">
    <text evidence="14">The sequence shown here is derived from an EMBL/GenBank/DDBJ whole genome shotgun (WGS) entry which is preliminary data.</text>
</comment>
<dbReference type="InterPro" id="IPR003758">
    <property type="entry name" value="LpxK"/>
</dbReference>
<evidence type="ECO:0000256" key="7">
    <source>
        <dbReference type="ARBA" id="ARBA00022679"/>
    </source>
</evidence>
<dbReference type="HAMAP" id="MF_00409">
    <property type="entry name" value="LpxK"/>
    <property type="match status" value="1"/>
</dbReference>
<evidence type="ECO:0000256" key="3">
    <source>
        <dbReference type="ARBA" id="ARBA00012071"/>
    </source>
</evidence>
<evidence type="ECO:0000256" key="13">
    <source>
        <dbReference type="HAMAP-Rule" id="MF_00409"/>
    </source>
</evidence>
<keyword evidence="6 13" id="KW-0441">Lipid A biosynthesis</keyword>
<gene>
    <name evidence="13 14" type="primary">lpxK</name>
    <name evidence="14" type="ORF">H6A01_05805</name>
</gene>
<comment type="pathway">
    <text evidence="2 13">Glycolipid biosynthesis; lipid IV(A) biosynthesis; lipid IV(A) from (3R)-3-hydroxytetradecanoyl-[acyl-carrier-protein] and UDP-N-acetyl-alpha-D-glucosamine: step 6/6.</text>
</comment>
<evidence type="ECO:0000256" key="2">
    <source>
        <dbReference type="ARBA" id="ARBA00004870"/>
    </source>
</evidence>
<reference evidence="14 15" key="1">
    <citation type="journal article" date="2021" name="Sci. Rep.">
        <title>The distribution of antibiotic resistance genes in chicken gut microbiota commensals.</title>
        <authorList>
            <person name="Juricova H."/>
            <person name="Matiasovicova J."/>
            <person name="Kubasova T."/>
            <person name="Cejkova D."/>
            <person name="Rychlik I."/>
        </authorList>
    </citation>
    <scope>NUCLEOTIDE SEQUENCE [LARGE SCALE GENOMIC DNA]</scope>
    <source>
        <strain evidence="14 15">An537</strain>
    </source>
</reference>
<dbReference type="NCBIfam" id="TIGR00682">
    <property type="entry name" value="lpxK"/>
    <property type="match status" value="1"/>
</dbReference>
<feature type="binding site" evidence="13">
    <location>
        <begin position="65"/>
        <end position="72"/>
    </location>
    <ligand>
        <name>ATP</name>
        <dbReference type="ChEBI" id="CHEBI:30616"/>
    </ligand>
</feature>
<dbReference type="InterPro" id="IPR027417">
    <property type="entry name" value="P-loop_NTPase"/>
</dbReference>
<protein>
    <recommendedName>
        <fullName evidence="4 13">Tetraacyldisaccharide 4'-kinase</fullName>
        <ecNumber evidence="3 13">2.7.1.130</ecNumber>
    </recommendedName>
    <alternativeName>
        <fullName evidence="12 13">Lipid A 4'-kinase</fullName>
    </alternativeName>
</protein>
<dbReference type="Proteomes" id="UP000707138">
    <property type="component" value="Unassembled WGS sequence"/>
</dbReference>
<evidence type="ECO:0000256" key="11">
    <source>
        <dbReference type="ARBA" id="ARBA00023098"/>
    </source>
</evidence>
<name>A0ABS2GHN9_9FIRM</name>
<keyword evidence="9 13" id="KW-0418">Kinase</keyword>
<dbReference type="EC" id="2.7.1.130" evidence="3 13"/>
<evidence type="ECO:0000256" key="10">
    <source>
        <dbReference type="ARBA" id="ARBA00022840"/>
    </source>
</evidence>
<evidence type="ECO:0000313" key="14">
    <source>
        <dbReference type="EMBL" id="MBM6912835.1"/>
    </source>
</evidence>
<dbReference type="Pfam" id="PF02606">
    <property type="entry name" value="LpxK"/>
    <property type="match status" value="1"/>
</dbReference>
<dbReference type="PANTHER" id="PTHR42724:SF1">
    <property type="entry name" value="TETRAACYLDISACCHARIDE 4'-KINASE, MITOCHONDRIAL-RELATED"/>
    <property type="match status" value="1"/>
</dbReference>
<keyword evidence="8 13" id="KW-0547">Nucleotide-binding</keyword>
<keyword evidence="7 13" id="KW-0808">Transferase</keyword>
<keyword evidence="15" id="KW-1185">Reference proteome</keyword>
<keyword evidence="11 13" id="KW-0443">Lipid metabolism</keyword>
<organism evidence="14 15">
    <name type="scientific">Veillonella magna</name>
    <dbReference type="NCBI Taxonomy" id="464322"/>
    <lineage>
        <taxon>Bacteria</taxon>
        <taxon>Bacillati</taxon>
        <taxon>Bacillota</taxon>
        <taxon>Negativicutes</taxon>
        <taxon>Veillonellales</taxon>
        <taxon>Veillonellaceae</taxon>
        <taxon>Veillonella</taxon>
    </lineage>
</organism>
<keyword evidence="10 13" id="KW-0067">ATP-binding</keyword>
<dbReference type="EMBL" id="JACJLA010000009">
    <property type="protein sequence ID" value="MBM6912835.1"/>
    <property type="molecule type" value="Genomic_DNA"/>
</dbReference>
<evidence type="ECO:0000256" key="8">
    <source>
        <dbReference type="ARBA" id="ARBA00022741"/>
    </source>
</evidence>
<sequence>MEGEALFKQIISGKKSGPLGALARGSLLLLSKLYAYGVNKRNTAYDKGQKVSRVNAPVISVGNITAGGTGKTPMVAYLCRELERRGFHPAVVSRGYKAADNTQSTVVAHNGEYRVTPSISGDEAWLLARGLQQGSVLIGRSRVTSAELAIRELHSDVIVMDDGFQHRALHRDVDIVLIDAGNPFGYDHVLPRGLLREPLTGLTRASLLILTKTNQVSPSTLEVLRKRLQELAPTIPLAETVHSPVGVSELEAWAKGEALVPLQSYTDKKVWAVSGIGQPESFVNTLKEAGYDVIGMKAFGDHHDYSRDDVFRAVAEAKAAGAEAVAVTEKDAVKLAAVLSGCKTELPIIVLAIGIQFTSNEKAVQEVLDNIKGADD</sequence>
<evidence type="ECO:0000256" key="4">
    <source>
        <dbReference type="ARBA" id="ARBA00016436"/>
    </source>
</evidence>
<dbReference type="GO" id="GO:0009029">
    <property type="term" value="F:lipid-A 4'-kinase activity"/>
    <property type="evidence" value="ECO:0007669"/>
    <property type="project" value="UniProtKB-EC"/>
</dbReference>
<evidence type="ECO:0000313" key="15">
    <source>
        <dbReference type="Proteomes" id="UP000707138"/>
    </source>
</evidence>
<evidence type="ECO:0000256" key="6">
    <source>
        <dbReference type="ARBA" id="ARBA00022556"/>
    </source>
</evidence>
<keyword evidence="5 13" id="KW-0444">Lipid biosynthesis</keyword>
<evidence type="ECO:0000256" key="1">
    <source>
        <dbReference type="ARBA" id="ARBA00002274"/>
    </source>
</evidence>
<comment type="similarity">
    <text evidence="13">Belongs to the LpxK family.</text>
</comment>
<evidence type="ECO:0000256" key="5">
    <source>
        <dbReference type="ARBA" id="ARBA00022516"/>
    </source>
</evidence>
<evidence type="ECO:0000256" key="12">
    <source>
        <dbReference type="ARBA" id="ARBA00029757"/>
    </source>
</evidence>
<evidence type="ECO:0000256" key="9">
    <source>
        <dbReference type="ARBA" id="ARBA00022777"/>
    </source>
</evidence>
<dbReference type="SUPFAM" id="SSF52540">
    <property type="entry name" value="P-loop containing nucleoside triphosphate hydrolases"/>
    <property type="match status" value="1"/>
</dbReference>
<proteinExistence type="inferred from homology"/>
<dbReference type="PANTHER" id="PTHR42724">
    <property type="entry name" value="TETRAACYLDISACCHARIDE 4'-KINASE"/>
    <property type="match status" value="1"/>
</dbReference>
<accession>A0ABS2GHN9</accession>
<comment type="catalytic activity">
    <reaction evidence="13">
        <text>a lipid A disaccharide + ATP = a lipid IVA + ADP + H(+)</text>
        <dbReference type="Rhea" id="RHEA:67840"/>
        <dbReference type="ChEBI" id="CHEBI:15378"/>
        <dbReference type="ChEBI" id="CHEBI:30616"/>
        <dbReference type="ChEBI" id="CHEBI:176343"/>
        <dbReference type="ChEBI" id="CHEBI:176425"/>
        <dbReference type="ChEBI" id="CHEBI:456216"/>
        <dbReference type="EC" id="2.7.1.130"/>
    </reaction>
</comment>